<dbReference type="PANTHER" id="PTHR43265:SF1">
    <property type="entry name" value="ESTERASE ESTD"/>
    <property type="match status" value="1"/>
</dbReference>
<evidence type="ECO:0000313" key="5">
    <source>
        <dbReference type="Proteomes" id="UP001626549"/>
    </source>
</evidence>
<dbReference type="InterPro" id="IPR022742">
    <property type="entry name" value="Hydrolase_4"/>
</dbReference>
<organism evidence="4 5">
    <name type="scientific">Congregibacter brevis</name>
    <dbReference type="NCBI Taxonomy" id="3081201"/>
    <lineage>
        <taxon>Bacteria</taxon>
        <taxon>Pseudomonadati</taxon>
        <taxon>Pseudomonadota</taxon>
        <taxon>Gammaproteobacteria</taxon>
        <taxon>Cellvibrionales</taxon>
        <taxon>Halieaceae</taxon>
        <taxon>Congregibacter</taxon>
    </lineage>
</organism>
<keyword evidence="2" id="KW-0732">Signal</keyword>
<accession>A0ABZ0IBX1</accession>
<dbReference type="EMBL" id="CP136865">
    <property type="protein sequence ID" value="WOJ96603.1"/>
    <property type="molecule type" value="Genomic_DNA"/>
</dbReference>
<feature type="signal peptide" evidence="2">
    <location>
        <begin position="1"/>
        <end position="23"/>
    </location>
</feature>
<dbReference type="InterPro" id="IPR002471">
    <property type="entry name" value="Pept_S9_AS"/>
</dbReference>
<evidence type="ECO:0000259" key="3">
    <source>
        <dbReference type="Pfam" id="PF12146"/>
    </source>
</evidence>
<name>A0ABZ0IBX1_9GAMM</name>
<reference evidence="4 5" key="1">
    <citation type="submission" date="2023-10" db="EMBL/GenBank/DDBJ databases">
        <title>Two novel species belonging to the OM43/NOR5 clade.</title>
        <authorList>
            <person name="Park M."/>
        </authorList>
    </citation>
    <scope>NUCLEOTIDE SEQUENCE [LARGE SCALE GENOMIC DNA]</scope>
    <source>
        <strain evidence="4 5">IMCC45268</strain>
    </source>
</reference>
<dbReference type="InterPro" id="IPR053145">
    <property type="entry name" value="AB_hydrolase_Est10"/>
</dbReference>
<evidence type="ECO:0000256" key="2">
    <source>
        <dbReference type="SAM" id="SignalP"/>
    </source>
</evidence>
<sequence length="303" mass="32896">MRHFLISKLLISLFVLDALPVTSAEEELSMSNGEYVVPGILSLPAQTNHAAPAVLLLHGTASQKNEVGDLYLQLAQKLAAEGIASLRIDLAGAGDSAVDHLHFSLSSATRDAQTAFDFLSTHPLINNKKIAVLGFSQGGLIAQRLVLKEPRALALATWSTAAANGRGSFARFFDEHYREALRTGHASVAFPWLSEPLRFSLQWFTEIDEQQTLTEMQGYKAPILCIAGTADSTVAFEQSEELINVSTHPMSQLVLLAGADHIFNVLAAKPSFKETPTHSDRLLSTTVSWLSELFDHYSQSAGP</sequence>
<dbReference type="RefSeq" id="WP_407327282.1">
    <property type="nucleotide sequence ID" value="NZ_CP136865.1"/>
</dbReference>
<proteinExistence type="predicted"/>
<feature type="chain" id="PRO_5045230406" evidence="2">
    <location>
        <begin position="24"/>
        <end position="303"/>
    </location>
</feature>
<protein>
    <submittedName>
        <fullName evidence="4">Alpha/beta fold hydrolase</fullName>
    </submittedName>
</protein>
<dbReference type="Pfam" id="PF12146">
    <property type="entry name" value="Hydrolase_4"/>
    <property type="match status" value="1"/>
</dbReference>
<gene>
    <name evidence="4" type="ORF">R0137_15330</name>
</gene>
<dbReference type="InterPro" id="IPR029058">
    <property type="entry name" value="AB_hydrolase_fold"/>
</dbReference>
<dbReference type="PANTHER" id="PTHR43265">
    <property type="entry name" value="ESTERASE ESTD"/>
    <property type="match status" value="1"/>
</dbReference>
<keyword evidence="1 4" id="KW-0378">Hydrolase</keyword>
<keyword evidence="5" id="KW-1185">Reference proteome</keyword>
<dbReference type="Proteomes" id="UP001626549">
    <property type="component" value="Chromosome"/>
</dbReference>
<evidence type="ECO:0000313" key="4">
    <source>
        <dbReference type="EMBL" id="WOJ96603.1"/>
    </source>
</evidence>
<dbReference type="PROSITE" id="PS00708">
    <property type="entry name" value="PRO_ENDOPEP_SER"/>
    <property type="match status" value="1"/>
</dbReference>
<dbReference type="GO" id="GO:0016787">
    <property type="term" value="F:hydrolase activity"/>
    <property type="evidence" value="ECO:0007669"/>
    <property type="project" value="UniProtKB-KW"/>
</dbReference>
<evidence type="ECO:0000256" key="1">
    <source>
        <dbReference type="ARBA" id="ARBA00022801"/>
    </source>
</evidence>
<dbReference type="SUPFAM" id="SSF53474">
    <property type="entry name" value="alpha/beta-Hydrolases"/>
    <property type="match status" value="1"/>
</dbReference>
<dbReference type="Gene3D" id="3.40.50.1820">
    <property type="entry name" value="alpha/beta hydrolase"/>
    <property type="match status" value="1"/>
</dbReference>
<feature type="domain" description="Serine aminopeptidase S33" evidence="3">
    <location>
        <begin position="51"/>
        <end position="165"/>
    </location>
</feature>